<name>A0A1L3KPH1_9VIRU</name>
<protein>
    <submittedName>
        <fullName evidence="1">Putative nucleoprotein</fullName>
    </submittedName>
</protein>
<sequence length="316" mass="34772">MTGYLDKLKDFYVSALGNEVADVLTKIEEHLADATLKDLSEGFAFTGFDPKQMLAALFRLSKKKGAEVKIYEAVTDVVSGSAGQKIEYKVSGEALKTFSGEGPFMLDMVTLLALFANRGSNWVKAREKMDPQWANVIWSLAVKYNLRQQPTKASKKTALKNTDITLPRIAAIFPGIVAEIFHMGHGKPLYGMNEIGLPTGVSKCWLTPLVASLLPLSWQKKSNVRMLAFLCSVLVDDVINPVDATPLKRILMFFNISLNSAVAKDDLRVAFMDKVGCTLEQIKVAANGAEARIRALRPKDENLDSVISSLRSDPDE</sequence>
<dbReference type="EMBL" id="KX884779">
    <property type="protein sequence ID" value="APG79268.1"/>
    <property type="molecule type" value="Genomic_RNA"/>
</dbReference>
<organism evidence="1">
    <name type="scientific">Hubei bunya-like virus 3</name>
    <dbReference type="NCBI Taxonomy" id="1922848"/>
    <lineage>
        <taxon>Viruses</taxon>
        <taxon>Riboviria</taxon>
    </lineage>
</organism>
<evidence type="ECO:0000313" key="1">
    <source>
        <dbReference type="EMBL" id="APG79268.1"/>
    </source>
</evidence>
<keyword evidence="1" id="KW-0946">Virion</keyword>
<dbReference type="GO" id="GO:0019013">
    <property type="term" value="C:viral nucleocapsid"/>
    <property type="evidence" value="ECO:0007669"/>
    <property type="project" value="UniProtKB-KW"/>
</dbReference>
<accession>A0A1L3KPH1</accession>
<keyword evidence="1" id="KW-0543">Viral nucleoprotein</keyword>
<proteinExistence type="predicted"/>
<reference evidence="1" key="1">
    <citation type="journal article" date="2016" name="Nature">
        <title>Redefining the invertebrate RNA virosphere.</title>
        <authorList>
            <person name="Shi M."/>
            <person name="Lin X.D."/>
            <person name="Tian J.H."/>
            <person name="Chen L.J."/>
            <person name="Chen X."/>
            <person name="Li C.X."/>
            <person name="Qin X.C."/>
            <person name="Li J."/>
            <person name="Cao J.P."/>
            <person name="Eden J.S."/>
            <person name="Buchmann J."/>
            <person name="Wang W."/>
            <person name="Xu J."/>
            <person name="Holmes E.C."/>
            <person name="Zhang Y.Z."/>
        </authorList>
    </citation>
    <scope>NUCLEOTIDE SEQUENCE</scope>
    <source>
        <strain evidence="1">QTM25853</strain>
    </source>
</reference>